<protein>
    <submittedName>
        <fullName evidence="2">Uncharacterized protein</fullName>
    </submittedName>
</protein>
<reference evidence="2" key="1">
    <citation type="submission" date="2022-11" db="UniProtKB">
        <authorList>
            <consortium name="WormBaseParasite"/>
        </authorList>
    </citation>
    <scope>IDENTIFICATION</scope>
</reference>
<evidence type="ECO:0000313" key="2">
    <source>
        <dbReference type="WBParaSite" id="ES5_v2.g7860.t1"/>
    </source>
</evidence>
<accession>A0AC34GSX5</accession>
<evidence type="ECO:0000313" key="1">
    <source>
        <dbReference type="Proteomes" id="UP000887579"/>
    </source>
</evidence>
<dbReference type="WBParaSite" id="ES5_v2.g7860.t1">
    <property type="protein sequence ID" value="ES5_v2.g7860.t1"/>
    <property type="gene ID" value="ES5_v2.g7860"/>
</dbReference>
<name>A0AC34GSX5_9BILA</name>
<sequence length="316" mass="36079">MATPDERSRDMEQVRYTLETVQREIPSSQFASETQASSVQLVTPLYKLSGKPNTELHMGGGHSASDRLSGVNGDYRAERSSEQFNMRIIDPRVNSNAHIPSQTGSLPHYGRKIVNDFPSQHGKRSLIKLDPIEQRRIRSVESRPITTSTYLTESLDRHREMEASKLKEFLKASEDDANKPWNKPKWPGPKANDDKGESSRELEEIRKKIESLQKVSFVNVRFSRSMRRTQSMGDLLLISPTIIKKSPQPDTKEPPTNDDGWLVKIRTNRYLENARNRLPSRTRSVGDLSRTPKQSFASDRIQISQTLQKVTEDVCF</sequence>
<proteinExistence type="predicted"/>
<dbReference type="Proteomes" id="UP000887579">
    <property type="component" value="Unplaced"/>
</dbReference>
<organism evidence="1 2">
    <name type="scientific">Panagrolaimus sp. ES5</name>
    <dbReference type="NCBI Taxonomy" id="591445"/>
    <lineage>
        <taxon>Eukaryota</taxon>
        <taxon>Metazoa</taxon>
        <taxon>Ecdysozoa</taxon>
        <taxon>Nematoda</taxon>
        <taxon>Chromadorea</taxon>
        <taxon>Rhabditida</taxon>
        <taxon>Tylenchina</taxon>
        <taxon>Panagrolaimomorpha</taxon>
        <taxon>Panagrolaimoidea</taxon>
        <taxon>Panagrolaimidae</taxon>
        <taxon>Panagrolaimus</taxon>
    </lineage>
</organism>